<gene>
    <name evidence="14" type="primary">LOC118405662</name>
</gene>
<dbReference type="KEGG" id="bfo:118405662"/>
<dbReference type="FunFam" id="3.30.160.60:FF:000100">
    <property type="entry name" value="Zinc finger 45-like"/>
    <property type="match status" value="1"/>
</dbReference>
<dbReference type="PROSITE" id="PS00028">
    <property type="entry name" value="ZINC_FINGER_C2H2_1"/>
    <property type="match status" value="4"/>
</dbReference>
<dbReference type="AlphaFoldDB" id="A0A9J7HNJ0"/>
<name>A0A9J7HNJ0_BRAFL</name>
<feature type="domain" description="C2H2-type" evidence="12">
    <location>
        <begin position="181"/>
        <end position="208"/>
    </location>
</feature>
<dbReference type="GeneID" id="118405662"/>
<keyword evidence="3" id="KW-0479">Metal-binding</keyword>
<feature type="region of interest" description="Disordered" evidence="11">
    <location>
        <begin position="20"/>
        <end position="48"/>
    </location>
</feature>
<dbReference type="SUPFAM" id="SSF57667">
    <property type="entry name" value="beta-beta-alpha zinc fingers"/>
    <property type="match status" value="2"/>
</dbReference>
<sequence length="829" mass="91483">MAEASEESIVLKIKQALLTKNRSGEGSEMPAEQPGTREILVQHGNGSAHGDASIFQVQTVEVPEPVQTETVIDPTDQLYETKEEQIQDVEISLQPEDIPQNEEVVVSQEDEEDDYLSVPLHDGRSPRARRHSSSSSEDSSDSRSESESESAEDMVIDQQSAPSTSKSRKRSMSSGTGERPHRCNRCKAAFKTSYHLRRHISTHTGEYAYHCLECSKGFRTKYHLDRHQIVHNKSCEKPFQCEDCNKCFIQKYHLNRHLRVHSGDKPYQCSDCGASFARSDRLLRHKRQKHPGSELTLSEQPFMKHSSKKFKCNYCKFSSVHKKDVEKHQKTHERRKGKKGPKLSAAVKASKSQTKGAAKRKRKQPKQIGRNAGDDSDSDSDSDTKAKRGKGVEDVSPRFSPLKIKITTTKKGTKKVTSSRGRPAGKASTRGQKRRRGGGRGGGGGRGASDANAYSKKRRYLKAVEGNMAGVSLETGNLESDSKGEIIETIECVEISQETLIPSSEPTRPVATIPDLGNPAGFSHSMGTGKPAAQGMPSLLQPFAAAMTTAGKGQFVSVQPPTGQKAQLHIQGDVAEIVSAPAGEATSQITITTLHQGFPQQQHQQQQQQHQQDFHFTNAGQSQVTGQVGASRTFPSTQPDFQQGPPPSYSYAVSQSSNQVEVPQQHIVKQEVVYPVQNPPPLQQPKMDSSSTVGEQIQFTTSMEYTNEQTQVGLNSRQPQVNIQPNQVTTTQQPQQQYATTTISPQRVRVERMPTTSPVYGNRFSGVEISPSRPPPNSNAQQRLQFESFQGALNNTAMPQQILQSEATSPTETNFPQYPVQTDSNQFQS</sequence>
<evidence type="ECO:0000256" key="7">
    <source>
        <dbReference type="ARBA" id="ARBA00023015"/>
    </source>
</evidence>
<dbReference type="Pfam" id="PF00096">
    <property type="entry name" value="zf-C2H2"/>
    <property type="match status" value="4"/>
</dbReference>
<dbReference type="GO" id="GO:0000978">
    <property type="term" value="F:RNA polymerase II cis-regulatory region sequence-specific DNA binding"/>
    <property type="evidence" value="ECO:0000318"/>
    <property type="project" value="GO_Central"/>
</dbReference>
<feature type="domain" description="C2H2-type" evidence="12">
    <location>
        <begin position="239"/>
        <end position="266"/>
    </location>
</feature>
<dbReference type="GO" id="GO:0005634">
    <property type="term" value="C:nucleus"/>
    <property type="evidence" value="ECO:0007669"/>
    <property type="project" value="UniProtKB-SubCell"/>
</dbReference>
<keyword evidence="8" id="KW-0804">Transcription</keyword>
<evidence type="ECO:0000313" key="13">
    <source>
        <dbReference type="Proteomes" id="UP000001554"/>
    </source>
</evidence>
<evidence type="ECO:0000256" key="10">
    <source>
        <dbReference type="PROSITE-ProRule" id="PRU00042"/>
    </source>
</evidence>
<proteinExistence type="inferred from homology"/>
<dbReference type="GO" id="GO:0000981">
    <property type="term" value="F:DNA-binding transcription factor activity, RNA polymerase II-specific"/>
    <property type="evidence" value="ECO:0000318"/>
    <property type="project" value="GO_Central"/>
</dbReference>
<organism evidence="13 14">
    <name type="scientific">Branchiostoma floridae</name>
    <name type="common">Florida lancelet</name>
    <name type="synonym">Amphioxus</name>
    <dbReference type="NCBI Taxonomy" id="7739"/>
    <lineage>
        <taxon>Eukaryota</taxon>
        <taxon>Metazoa</taxon>
        <taxon>Chordata</taxon>
        <taxon>Cephalochordata</taxon>
        <taxon>Leptocardii</taxon>
        <taxon>Amphioxiformes</taxon>
        <taxon>Branchiostomatidae</taxon>
        <taxon>Branchiostoma</taxon>
    </lineage>
</organism>
<dbReference type="Proteomes" id="UP000001554">
    <property type="component" value="Chromosome 18"/>
</dbReference>
<feature type="domain" description="C2H2-type" evidence="12">
    <location>
        <begin position="310"/>
        <end position="337"/>
    </location>
</feature>
<feature type="region of interest" description="Disordered" evidence="11">
    <location>
        <begin position="92"/>
        <end position="182"/>
    </location>
</feature>
<feature type="domain" description="C2H2-type" evidence="12">
    <location>
        <begin position="209"/>
        <end position="236"/>
    </location>
</feature>
<evidence type="ECO:0000259" key="12">
    <source>
        <dbReference type="PROSITE" id="PS50157"/>
    </source>
</evidence>
<evidence type="ECO:0000256" key="9">
    <source>
        <dbReference type="ARBA" id="ARBA00023242"/>
    </source>
</evidence>
<dbReference type="FunFam" id="3.30.160.60:FF:001177">
    <property type="entry name" value="Zinc finger protein 33A"/>
    <property type="match status" value="1"/>
</dbReference>
<feature type="compositionally biased region" description="Basic residues" evidence="11">
    <location>
        <begin position="329"/>
        <end position="341"/>
    </location>
</feature>
<keyword evidence="9" id="KW-0539">Nucleus</keyword>
<evidence type="ECO:0000256" key="8">
    <source>
        <dbReference type="ARBA" id="ARBA00023163"/>
    </source>
</evidence>
<evidence type="ECO:0000256" key="5">
    <source>
        <dbReference type="ARBA" id="ARBA00022771"/>
    </source>
</evidence>
<feature type="compositionally biased region" description="Polar residues" evidence="11">
    <location>
        <begin position="623"/>
        <end position="641"/>
    </location>
</feature>
<evidence type="ECO:0000256" key="11">
    <source>
        <dbReference type="SAM" id="MobiDB-lite"/>
    </source>
</evidence>
<dbReference type="GO" id="GO:0032502">
    <property type="term" value="P:developmental process"/>
    <property type="evidence" value="ECO:0007669"/>
    <property type="project" value="UniProtKB-ARBA"/>
</dbReference>
<feature type="domain" description="C2H2-type" evidence="12">
    <location>
        <begin position="267"/>
        <end position="295"/>
    </location>
</feature>
<feature type="compositionally biased region" description="Polar residues" evidence="11">
    <location>
        <begin position="778"/>
        <end position="829"/>
    </location>
</feature>
<reference evidence="14" key="2">
    <citation type="submission" date="2025-08" db="UniProtKB">
        <authorList>
            <consortium name="RefSeq"/>
        </authorList>
    </citation>
    <scope>IDENTIFICATION</scope>
    <source>
        <strain evidence="14">S238N-H82</strain>
        <tissue evidence="14">Testes</tissue>
    </source>
</reference>
<comment type="similarity">
    <text evidence="2">Belongs to the krueppel C2H2-type zinc-finger protein family.</text>
</comment>
<dbReference type="InterPro" id="IPR013087">
    <property type="entry name" value="Znf_C2H2_type"/>
</dbReference>
<dbReference type="OrthoDB" id="10004641at2759"/>
<evidence type="ECO:0000313" key="14">
    <source>
        <dbReference type="RefSeq" id="XP_035661139.1"/>
    </source>
</evidence>
<feature type="region of interest" description="Disordered" evidence="11">
    <location>
        <begin position="623"/>
        <end position="653"/>
    </location>
</feature>
<feature type="region of interest" description="Disordered" evidence="11">
    <location>
        <begin position="756"/>
        <end position="829"/>
    </location>
</feature>
<feature type="compositionally biased region" description="Basic and acidic residues" evidence="11">
    <location>
        <begin position="382"/>
        <end position="396"/>
    </location>
</feature>
<dbReference type="PROSITE" id="PS50157">
    <property type="entry name" value="ZINC_FINGER_C2H2_2"/>
    <property type="match status" value="5"/>
</dbReference>
<dbReference type="GO" id="GO:0006357">
    <property type="term" value="P:regulation of transcription by RNA polymerase II"/>
    <property type="evidence" value="ECO:0000318"/>
    <property type="project" value="GO_Central"/>
</dbReference>
<evidence type="ECO:0000256" key="3">
    <source>
        <dbReference type="ARBA" id="ARBA00022723"/>
    </source>
</evidence>
<dbReference type="Gene3D" id="3.30.160.60">
    <property type="entry name" value="Classic Zinc Finger"/>
    <property type="match status" value="4"/>
</dbReference>
<keyword evidence="5 10" id="KW-0863">Zinc-finger</keyword>
<protein>
    <submittedName>
        <fullName evidence="14">Zinc finger protein 281-like isoform X1</fullName>
    </submittedName>
</protein>
<evidence type="ECO:0000256" key="6">
    <source>
        <dbReference type="ARBA" id="ARBA00022833"/>
    </source>
</evidence>
<feature type="region of interest" description="Disordered" evidence="11">
    <location>
        <begin position="323"/>
        <end position="453"/>
    </location>
</feature>
<comment type="subcellular location">
    <subcellularLocation>
        <location evidence="1">Nucleus</location>
    </subcellularLocation>
</comment>
<dbReference type="FunFam" id="3.30.160.60:FF:000202">
    <property type="entry name" value="Zinc finger protein 574"/>
    <property type="match status" value="1"/>
</dbReference>
<accession>A0A9J7HNJ0</accession>
<dbReference type="FunFam" id="3.30.160.60:FF:000065">
    <property type="entry name" value="B-cell CLL/lymphoma 6, member B"/>
    <property type="match status" value="1"/>
</dbReference>
<keyword evidence="6" id="KW-0862">Zinc</keyword>
<dbReference type="PANTHER" id="PTHR23235:SF155">
    <property type="entry name" value="EARLY GROWTH RESPONSE 4-RELATED"/>
    <property type="match status" value="1"/>
</dbReference>
<dbReference type="GO" id="GO:0008270">
    <property type="term" value="F:zinc ion binding"/>
    <property type="evidence" value="ECO:0007669"/>
    <property type="project" value="UniProtKB-KW"/>
</dbReference>
<evidence type="ECO:0000256" key="1">
    <source>
        <dbReference type="ARBA" id="ARBA00004123"/>
    </source>
</evidence>
<dbReference type="RefSeq" id="XP_035661139.1">
    <property type="nucleotide sequence ID" value="XM_035805246.1"/>
</dbReference>
<dbReference type="OMA" id="CEMEMDA"/>
<evidence type="ECO:0000256" key="4">
    <source>
        <dbReference type="ARBA" id="ARBA00022737"/>
    </source>
</evidence>
<dbReference type="InterPro" id="IPR036236">
    <property type="entry name" value="Znf_C2H2_sf"/>
</dbReference>
<keyword evidence="7" id="KW-0805">Transcription regulation</keyword>
<keyword evidence="13" id="KW-1185">Reference proteome</keyword>
<dbReference type="SMART" id="SM00355">
    <property type="entry name" value="ZnF_C2H2"/>
    <property type="match status" value="5"/>
</dbReference>
<reference evidence="13" key="1">
    <citation type="journal article" date="2020" name="Nat. Ecol. Evol.">
        <title>Deeply conserved synteny resolves early events in vertebrate evolution.</title>
        <authorList>
            <person name="Simakov O."/>
            <person name="Marletaz F."/>
            <person name="Yue J.X."/>
            <person name="O'Connell B."/>
            <person name="Jenkins J."/>
            <person name="Brandt A."/>
            <person name="Calef R."/>
            <person name="Tung C.H."/>
            <person name="Huang T.K."/>
            <person name="Schmutz J."/>
            <person name="Satoh N."/>
            <person name="Yu J.K."/>
            <person name="Putnam N.H."/>
            <person name="Green R.E."/>
            <person name="Rokhsar D.S."/>
        </authorList>
    </citation>
    <scope>NUCLEOTIDE SEQUENCE [LARGE SCALE GENOMIC DNA]</scope>
    <source>
        <strain evidence="13">S238N-H82</strain>
    </source>
</reference>
<keyword evidence="4" id="KW-0677">Repeat</keyword>
<evidence type="ECO:0000256" key="2">
    <source>
        <dbReference type="ARBA" id="ARBA00006991"/>
    </source>
</evidence>
<dbReference type="PANTHER" id="PTHR23235">
    <property type="entry name" value="KRUEPPEL-LIKE TRANSCRIPTION FACTOR"/>
    <property type="match status" value="1"/>
</dbReference>